<dbReference type="GO" id="GO:0001216">
    <property type="term" value="F:DNA-binding transcription activator activity"/>
    <property type="evidence" value="ECO:0007669"/>
    <property type="project" value="InterPro"/>
</dbReference>
<dbReference type="GO" id="GO:0016779">
    <property type="term" value="F:nucleotidyltransferase activity"/>
    <property type="evidence" value="ECO:0007669"/>
    <property type="project" value="UniProtKB-KW"/>
</dbReference>
<dbReference type="Proteomes" id="UP001055804">
    <property type="component" value="Unassembled WGS sequence"/>
</dbReference>
<keyword evidence="7 9" id="KW-0238">DNA-binding</keyword>
<dbReference type="GO" id="GO:0003677">
    <property type="term" value="F:DNA binding"/>
    <property type="evidence" value="ECO:0007669"/>
    <property type="project" value="UniProtKB-KW"/>
</dbReference>
<evidence type="ECO:0000256" key="3">
    <source>
        <dbReference type="ARBA" id="ARBA00022679"/>
    </source>
</evidence>
<dbReference type="InterPro" id="IPR038709">
    <property type="entry name" value="RpoN_core-bd_sf"/>
</dbReference>
<dbReference type="GO" id="GO:0016987">
    <property type="term" value="F:sigma factor activity"/>
    <property type="evidence" value="ECO:0007669"/>
    <property type="project" value="UniProtKB-KW"/>
</dbReference>
<dbReference type="PRINTS" id="PR00045">
    <property type="entry name" value="SIGMA54FCT"/>
</dbReference>
<feature type="compositionally biased region" description="Basic and acidic residues" evidence="10">
    <location>
        <begin position="46"/>
        <end position="93"/>
    </location>
</feature>
<keyword evidence="3 9" id="KW-0808">Transferase</keyword>
<protein>
    <recommendedName>
        <fullName evidence="9">RNA polymerase sigma-54 factor</fullName>
    </recommendedName>
</protein>
<evidence type="ECO:0000256" key="1">
    <source>
        <dbReference type="ARBA" id="ARBA00008798"/>
    </source>
</evidence>
<proteinExistence type="inferred from homology"/>
<dbReference type="Gene3D" id="1.10.10.1330">
    <property type="entry name" value="RNA polymerase sigma-54 factor, core-binding domain"/>
    <property type="match status" value="1"/>
</dbReference>
<dbReference type="PANTHER" id="PTHR32248:SF4">
    <property type="entry name" value="RNA POLYMERASE SIGMA-54 FACTOR"/>
    <property type="match status" value="1"/>
</dbReference>
<dbReference type="NCBIfam" id="NF009118">
    <property type="entry name" value="PRK12469.1"/>
    <property type="match status" value="1"/>
</dbReference>
<dbReference type="InterPro" id="IPR007634">
    <property type="entry name" value="RNA_pol_sigma_54_DNA-bd"/>
</dbReference>
<dbReference type="PROSITE" id="PS00717">
    <property type="entry name" value="SIGMA54_1"/>
    <property type="match status" value="1"/>
</dbReference>
<evidence type="ECO:0000256" key="8">
    <source>
        <dbReference type="ARBA" id="ARBA00023163"/>
    </source>
</evidence>
<evidence type="ECO:0000313" key="13">
    <source>
        <dbReference type="EMBL" id="MCP1337205.1"/>
    </source>
</evidence>
<dbReference type="InterPro" id="IPR007046">
    <property type="entry name" value="RNA_pol_sigma_54_core-bd"/>
</dbReference>
<evidence type="ECO:0000256" key="7">
    <source>
        <dbReference type="ARBA" id="ARBA00023125"/>
    </source>
</evidence>
<dbReference type="GO" id="GO:0006352">
    <property type="term" value="P:DNA-templated transcription initiation"/>
    <property type="evidence" value="ECO:0007669"/>
    <property type="project" value="InterPro"/>
</dbReference>
<organism evidence="13 14">
    <name type="scientific">Futiania mangrovi</name>
    <dbReference type="NCBI Taxonomy" id="2959716"/>
    <lineage>
        <taxon>Bacteria</taxon>
        <taxon>Pseudomonadati</taxon>
        <taxon>Pseudomonadota</taxon>
        <taxon>Alphaproteobacteria</taxon>
        <taxon>Futianiales</taxon>
        <taxon>Futianiaceae</taxon>
        <taxon>Futiania</taxon>
    </lineage>
</organism>
<feature type="domain" description="RNA polymerase sigma factor 54 core-binding" evidence="12">
    <location>
        <begin position="142"/>
        <end position="329"/>
    </location>
</feature>
<keyword evidence="5 9" id="KW-0805">Transcription regulation</keyword>
<keyword evidence="2 9" id="KW-0240">DNA-directed RNA polymerase</keyword>
<accession>A0A9J6PCX3</accession>
<dbReference type="InterPro" id="IPR000394">
    <property type="entry name" value="RNA_pol_sigma_54"/>
</dbReference>
<reference evidence="13" key="1">
    <citation type="submission" date="2022-06" db="EMBL/GenBank/DDBJ databases">
        <title>Isolation and Genomics of Futiania mangrovii gen. nov., sp. nov., a Rare and Metabolically-versatile member in the Class Alphaproteobacteria.</title>
        <authorList>
            <person name="Liu L."/>
            <person name="Huang W.-C."/>
            <person name="Pan J."/>
            <person name="Li J."/>
            <person name="Huang Y."/>
            <person name="Du H."/>
            <person name="Liu Y."/>
            <person name="Li M."/>
        </authorList>
    </citation>
    <scope>NUCLEOTIDE SEQUENCE</scope>
    <source>
        <strain evidence="13">FT118</strain>
    </source>
</reference>
<feature type="region of interest" description="Disordered" evidence="10">
    <location>
        <begin position="46"/>
        <end position="108"/>
    </location>
</feature>
<dbReference type="PANTHER" id="PTHR32248">
    <property type="entry name" value="RNA POLYMERASE SIGMA-54 FACTOR"/>
    <property type="match status" value="1"/>
</dbReference>
<dbReference type="Gene3D" id="1.10.10.60">
    <property type="entry name" value="Homeodomain-like"/>
    <property type="match status" value="1"/>
</dbReference>
<evidence type="ECO:0000256" key="10">
    <source>
        <dbReference type="SAM" id="MobiDB-lite"/>
    </source>
</evidence>
<dbReference type="GO" id="GO:0000428">
    <property type="term" value="C:DNA-directed RNA polymerase complex"/>
    <property type="evidence" value="ECO:0007669"/>
    <property type="project" value="UniProtKB-KW"/>
</dbReference>
<gene>
    <name evidence="13" type="primary">rpoN</name>
    <name evidence="13" type="ORF">NJQ99_12350</name>
</gene>
<evidence type="ECO:0000256" key="9">
    <source>
        <dbReference type="PIRNR" id="PIRNR000774"/>
    </source>
</evidence>
<comment type="function">
    <text evidence="9">Sigma factors are initiation factors that promote the attachment of RNA polymerase to specific initiation sites and are then released.</text>
</comment>
<dbReference type="Pfam" id="PF00309">
    <property type="entry name" value="Sigma54_AID"/>
    <property type="match status" value="1"/>
</dbReference>
<dbReference type="NCBIfam" id="TIGR02395">
    <property type="entry name" value="rpoN_sigma"/>
    <property type="match status" value="1"/>
</dbReference>
<evidence type="ECO:0000256" key="6">
    <source>
        <dbReference type="ARBA" id="ARBA00023082"/>
    </source>
</evidence>
<dbReference type="Pfam" id="PF04963">
    <property type="entry name" value="Sigma54_CBD"/>
    <property type="match status" value="1"/>
</dbReference>
<keyword evidence="14" id="KW-1185">Reference proteome</keyword>
<dbReference type="Pfam" id="PF04552">
    <property type="entry name" value="Sigma54_DBD"/>
    <property type="match status" value="1"/>
</dbReference>
<dbReference type="PROSITE" id="PS00718">
    <property type="entry name" value="SIGMA54_2"/>
    <property type="match status" value="1"/>
</dbReference>
<dbReference type="AlphaFoldDB" id="A0A9J6PCX3"/>
<evidence type="ECO:0000259" key="11">
    <source>
        <dbReference type="Pfam" id="PF04552"/>
    </source>
</evidence>
<feature type="domain" description="RNA polymerase sigma factor 54 DNA-binding" evidence="11">
    <location>
        <begin position="344"/>
        <end position="503"/>
    </location>
</feature>
<evidence type="ECO:0000256" key="4">
    <source>
        <dbReference type="ARBA" id="ARBA00022695"/>
    </source>
</evidence>
<evidence type="ECO:0000259" key="12">
    <source>
        <dbReference type="Pfam" id="PF04963"/>
    </source>
</evidence>
<sequence>MSLAPRLEVRQSQQLVMTPQLQQAIKLLQLSNIELASFVEEELERNPLLERDERGDRGDGDSDGSDRADAQTRTERADEALGDDSRGYERSEALDGGQENLYGDDTGSDAVPARVGEGDAFAVNSWSGVGGGRGFDGEDGGFEEMLSAEDTLHDHLRKQLHLATRDRQMLLIGELLIDQVDDAGYIREPMAEFALRLGIPPARAEAALALVQSLEPTGVGARDLKECLVLQLKERDRYDPCMAALLDNLHLLARRDLTQLLRVCGVDMDDLQEMIAEVRALEPKPGRAFGGAPVQPVVPDVFVRESQSGGWLVELNSETLPRVLVNSRYYTQISGSGLSKEDKTYLSDCYQTGNWLVKSLDQRARTILKVATEIVRQQDGFFAYGITELRPLNLKTVAEAVSLHESTVSRVTANKYIGTARGILEMKYFFTTAIASADGGEALSAESVRHRIRGLIDAEPPDAILSDDRIVEILKSEGVDIARRTVAKYREAMRIPSSVQRRRMKAALV</sequence>
<dbReference type="PROSITE" id="PS50044">
    <property type="entry name" value="SIGMA54_3"/>
    <property type="match status" value="1"/>
</dbReference>
<evidence type="ECO:0000313" key="14">
    <source>
        <dbReference type="Proteomes" id="UP001055804"/>
    </source>
</evidence>
<name>A0A9J6PCX3_9PROT</name>
<dbReference type="RefSeq" id="WP_269333134.1">
    <property type="nucleotide sequence ID" value="NZ_JAMZFT010000002.1"/>
</dbReference>
<keyword evidence="8 9" id="KW-0804">Transcription</keyword>
<keyword evidence="6 9" id="KW-0731">Sigma factor</keyword>
<evidence type="ECO:0000256" key="2">
    <source>
        <dbReference type="ARBA" id="ARBA00022478"/>
    </source>
</evidence>
<dbReference type="PIRSF" id="PIRSF000774">
    <property type="entry name" value="RpoN"/>
    <property type="match status" value="1"/>
</dbReference>
<comment type="caution">
    <text evidence="13">The sequence shown here is derived from an EMBL/GenBank/DDBJ whole genome shotgun (WGS) entry which is preliminary data.</text>
</comment>
<evidence type="ECO:0000256" key="5">
    <source>
        <dbReference type="ARBA" id="ARBA00023015"/>
    </source>
</evidence>
<dbReference type="EMBL" id="JAMZFT010000002">
    <property type="protein sequence ID" value="MCP1337205.1"/>
    <property type="molecule type" value="Genomic_DNA"/>
</dbReference>
<keyword evidence="4 9" id="KW-0548">Nucleotidyltransferase</keyword>
<dbReference type="NCBIfam" id="NF004596">
    <property type="entry name" value="PRK05932.1-3"/>
    <property type="match status" value="1"/>
</dbReference>
<comment type="similarity">
    <text evidence="1 9">Belongs to the sigma-54 factor family.</text>
</comment>